<comment type="caution">
    <text evidence="10">The sequence shown here is derived from an EMBL/GenBank/DDBJ whole genome shotgun (WGS) entry which is preliminary data.</text>
</comment>
<gene>
    <name evidence="10" type="ORF">A2074_02450</name>
</gene>
<feature type="domain" description="Flagellar basal-body/hook protein C-terminal" evidence="8">
    <location>
        <begin position="421"/>
        <end position="458"/>
    </location>
</feature>
<keyword evidence="10" id="KW-0966">Cell projection</keyword>
<evidence type="ECO:0000256" key="4">
    <source>
        <dbReference type="ARBA" id="ARBA00016244"/>
    </source>
</evidence>
<comment type="similarity">
    <text evidence="3">Belongs to the flagella basal body rod proteins family.</text>
</comment>
<comment type="subcellular location">
    <subcellularLocation>
        <location evidence="1">Bacterial flagellum</location>
    </subcellularLocation>
    <subcellularLocation>
        <location evidence="2">Secreted</location>
    </subcellularLocation>
</comment>
<dbReference type="Pfam" id="PF22638">
    <property type="entry name" value="FlgK_D1"/>
    <property type="match status" value="1"/>
</dbReference>
<name>A0A1F2UKY1_9ACTN</name>
<dbReference type="NCBIfam" id="TIGR02492">
    <property type="entry name" value="flgK_ends"/>
    <property type="match status" value="1"/>
</dbReference>
<evidence type="ECO:0000256" key="2">
    <source>
        <dbReference type="ARBA" id="ARBA00004613"/>
    </source>
</evidence>
<dbReference type="SUPFAM" id="SSF64518">
    <property type="entry name" value="Phase 1 flagellin"/>
    <property type="match status" value="1"/>
</dbReference>
<evidence type="ECO:0000256" key="6">
    <source>
        <dbReference type="ARBA" id="ARBA00023143"/>
    </source>
</evidence>
<keyword evidence="6" id="KW-0975">Bacterial flagellum</keyword>
<dbReference type="GO" id="GO:0005198">
    <property type="term" value="F:structural molecule activity"/>
    <property type="evidence" value="ECO:0007669"/>
    <property type="project" value="InterPro"/>
</dbReference>
<dbReference type="GO" id="GO:0044780">
    <property type="term" value="P:bacterial-type flagellum assembly"/>
    <property type="evidence" value="ECO:0007669"/>
    <property type="project" value="InterPro"/>
</dbReference>
<evidence type="ECO:0000259" key="8">
    <source>
        <dbReference type="Pfam" id="PF06429"/>
    </source>
</evidence>
<feature type="domain" description="Flagellar hook-associated protein FlgK helical" evidence="9">
    <location>
        <begin position="101"/>
        <end position="328"/>
    </location>
</feature>
<dbReference type="AlphaFoldDB" id="A0A1F2UKY1"/>
<evidence type="ECO:0000313" key="10">
    <source>
        <dbReference type="EMBL" id="OFW33648.1"/>
    </source>
</evidence>
<dbReference type="Pfam" id="PF00460">
    <property type="entry name" value="Flg_bb_rod"/>
    <property type="match status" value="1"/>
</dbReference>
<dbReference type="PANTHER" id="PTHR30033:SF1">
    <property type="entry name" value="FLAGELLAR HOOK-ASSOCIATED PROTEIN 1"/>
    <property type="match status" value="1"/>
</dbReference>
<dbReference type="InterPro" id="IPR010930">
    <property type="entry name" value="Flg_bb/hook_C_dom"/>
</dbReference>
<sequence>MDGFFGIEIARKALQTSQYALDVTAHNIANANTPGYTRQRVIQGTTPSFPAPSWNRPLIQGQLGTGVMVQSIQRVRDSFFDGQIRRENQSLGGWEVKKNGLEQIETIFNEPSDGGLLNIMGQFWDSWQQLSKNPESTSTRSGVLETGRMLATTFNQLDSKLSRVQDNLNEQVLVKVNDINSIARRVSELNRDILRVKTYGAEPNDMLDERDLLIDKLSKMVDVKVAELDTGATIIYINGSQLVSEYGYNELEAVSNPGNGFYDVKWKASGIAATIYGGEIKALTETRDVTVPAYKSELDVLAASIINEVNSIHFNGIGLDASTGLEFFSGIGASDMAISMDVSDPRSLGASLSGEPGDNSNALALAKLKNGLVMSGNTITMDDYYRSLVTNLGVESQQAAAMTANGKMYFDLIESHRQSVAGVSLDEEATNMIKFQRAYQAAARLVTMFDEMLDVLINQMVR</sequence>
<evidence type="ECO:0000259" key="9">
    <source>
        <dbReference type="Pfam" id="PF22638"/>
    </source>
</evidence>
<evidence type="ECO:0000259" key="7">
    <source>
        <dbReference type="Pfam" id="PF00460"/>
    </source>
</evidence>
<keyword evidence="10" id="KW-0969">Cilium</keyword>
<organism evidence="10 11">
    <name type="scientific">Candidatus Aquicultor primus</name>
    <dbReference type="NCBI Taxonomy" id="1797195"/>
    <lineage>
        <taxon>Bacteria</taxon>
        <taxon>Bacillati</taxon>
        <taxon>Actinomycetota</taxon>
        <taxon>Candidatus Aquicultoria</taxon>
        <taxon>Candidatus Aquicultorales</taxon>
        <taxon>Candidatus Aquicultoraceae</taxon>
        <taxon>Candidatus Aquicultor</taxon>
    </lineage>
</organism>
<evidence type="ECO:0000256" key="3">
    <source>
        <dbReference type="ARBA" id="ARBA00009677"/>
    </source>
</evidence>
<evidence type="ECO:0000256" key="1">
    <source>
        <dbReference type="ARBA" id="ARBA00004365"/>
    </source>
</evidence>
<dbReference type="GO" id="GO:0009424">
    <property type="term" value="C:bacterial-type flagellum hook"/>
    <property type="evidence" value="ECO:0007669"/>
    <property type="project" value="InterPro"/>
</dbReference>
<proteinExistence type="inferred from homology"/>
<dbReference type="PANTHER" id="PTHR30033">
    <property type="entry name" value="FLAGELLAR HOOK-ASSOCIATED PROTEIN 1"/>
    <property type="match status" value="1"/>
</dbReference>
<reference evidence="10 11" key="1">
    <citation type="journal article" date="2016" name="Nat. Commun.">
        <title>Thousands of microbial genomes shed light on interconnected biogeochemical processes in an aquifer system.</title>
        <authorList>
            <person name="Anantharaman K."/>
            <person name="Brown C.T."/>
            <person name="Hug L.A."/>
            <person name="Sharon I."/>
            <person name="Castelle C.J."/>
            <person name="Probst A.J."/>
            <person name="Thomas B.C."/>
            <person name="Singh A."/>
            <person name="Wilkins M.J."/>
            <person name="Karaoz U."/>
            <person name="Brodie E.L."/>
            <person name="Williams K.H."/>
            <person name="Hubbard S.S."/>
            <person name="Banfield J.F."/>
        </authorList>
    </citation>
    <scope>NUCLEOTIDE SEQUENCE [LARGE SCALE GENOMIC DNA]</scope>
</reference>
<dbReference type="InterPro" id="IPR002371">
    <property type="entry name" value="FlgK"/>
</dbReference>
<evidence type="ECO:0000313" key="11">
    <source>
        <dbReference type="Proteomes" id="UP000178086"/>
    </source>
</evidence>
<feature type="domain" description="Flagellar basal body rod protein N-terminal" evidence="7">
    <location>
        <begin position="7"/>
        <end position="37"/>
    </location>
</feature>
<evidence type="ECO:0000256" key="5">
    <source>
        <dbReference type="ARBA" id="ARBA00022525"/>
    </source>
</evidence>
<protein>
    <recommendedName>
        <fullName evidence="4">Flagellar hook-associated protein 1</fullName>
    </recommendedName>
</protein>
<dbReference type="EMBL" id="MELI01000062">
    <property type="protein sequence ID" value="OFW33648.1"/>
    <property type="molecule type" value="Genomic_DNA"/>
</dbReference>
<keyword evidence="5" id="KW-0964">Secreted</keyword>
<dbReference type="InterPro" id="IPR053927">
    <property type="entry name" value="FlgK_helical"/>
</dbReference>
<accession>A0A1F2UKY1</accession>
<dbReference type="InterPro" id="IPR001444">
    <property type="entry name" value="Flag_bb_rod_N"/>
</dbReference>
<keyword evidence="10" id="KW-0282">Flagellum</keyword>
<dbReference type="Pfam" id="PF06429">
    <property type="entry name" value="Flg_bbr_C"/>
    <property type="match status" value="1"/>
</dbReference>
<dbReference type="GO" id="GO:0005576">
    <property type="term" value="C:extracellular region"/>
    <property type="evidence" value="ECO:0007669"/>
    <property type="project" value="UniProtKB-SubCell"/>
</dbReference>
<dbReference type="Proteomes" id="UP000178086">
    <property type="component" value="Unassembled WGS sequence"/>
</dbReference>